<keyword evidence="3" id="KW-1185">Reference proteome</keyword>
<feature type="transmembrane region" description="Helical" evidence="1">
    <location>
        <begin position="95"/>
        <end position="120"/>
    </location>
</feature>
<name>A0A3M8VSM3_9ACTN</name>
<evidence type="ECO:0000313" key="2">
    <source>
        <dbReference type="EMBL" id="RNG20778.1"/>
    </source>
</evidence>
<dbReference type="AlphaFoldDB" id="A0A3M8VSM3"/>
<feature type="transmembrane region" description="Helical" evidence="1">
    <location>
        <begin position="18"/>
        <end position="38"/>
    </location>
</feature>
<dbReference type="Proteomes" id="UP000275401">
    <property type="component" value="Unassembled WGS sequence"/>
</dbReference>
<dbReference type="RefSeq" id="WP_123102421.1">
    <property type="nucleotide sequence ID" value="NZ_RIBZ01000280.1"/>
</dbReference>
<keyword evidence="1" id="KW-0472">Membrane</keyword>
<gene>
    <name evidence="2" type="ORF">EEJ42_23015</name>
</gene>
<proteinExistence type="predicted"/>
<dbReference type="EMBL" id="RIBZ01000280">
    <property type="protein sequence ID" value="RNG20778.1"/>
    <property type="molecule type" value="Genomic_DNA"/>
</dbReference>
<dbReference type="Pfam" id="PF19862">
    <property type="entry name" value="DUF6336"/>
    <property type="match status" value="1"/>
</dbReference>
<keyword evidence="1" id="KW-1133">Transmembrane helix</keyword>
<keyword evidence="1" id="KW-0812">Transmembrane</keyword>
<feature type="transmembrane region" description="Helical" evidence="1">
    <location>
        <begin position="50"/>
        <end position="74"/>
    </location>
</feature>
<protein>
    <submittedName>
        <fullName evidence="2">Uncharacterized protein</fullName>
    </submittedName>
</protein>
<sequence>MSSGDRNIIQPRLRVRDVLLRGALYGLASIVVLLIAMWCVGDHSDREEFIAVVGGFALVFGGVFVVFGAFFWACCGGDIRRWRDFRSITSQWEGVTIMAPAMVRCGVMALVLAPAAFWLYGLVDEAAYGSWLYGA</sequence>
<accession>A0A3M8VSM3</accession>
<evidence type="ECO:0000313" key="3">
    <source>
        <dbReference type="Proteomes" id="UP000275401"/>
    </source>
</evidence>
<organism evidence="2 3">
    <name type="scientific">Streptomyces botrytidirepellens</name>
    <dbReference type="NCBI Taxonomy" id="2486417"/>
    <lineage>
        <taxon>Bacteria</taxon>
        <taxon>Bacillati</taxon>
        <taxon>Actinomycetota</taxon>
        <taxon>Actinomycetes</taxon>
        <taxon>Kitasatosporales</taxon>
        <taxon>Streptomycetaceae</taxon>
        <taxon>Streptomyces</taxon>
    </lineage>
</organism>
<comment type="caution">
    <text evidence="2">The sequence shown here is derived from an EMBL/GenBank/DDBJ whole genome shotgun (WGS) entry which is preliminary data.</text>
</comment>
<evidence type="ECO:0000256" key="1">
    <source>
        <dbReference type="SAM" id="Phobius"/>
    </source>
</evidence>
<dbReference type="InterPro" id="IPR046299">
    <property type="entry name" value="DUF6336"/>
</dbReference>
<reference evidence="2 3" key="1">
    <citation type="submission" date="2018-11" db="EMBL/GenBank/DDBJ databases">
        <title>The Potential of Streptomyces as Biocontrol Agents against the Tomato grey mould, Botrytis cinerea (Gray mold) Frontiers in Microbiology.</title>
        <authorList>
            <person name="Li D."/>
        </authorList>
    </citation>
    <scope>NUCLEOTIDE SEQUENCE [LARGE SCALE GENOMIC DNA]</scope>
    <source>
        <strain evidence="2 3">NEAU-LD23</strain>
    </source>
</reference>